<evidence type="ECO:0008006" key="3">
    <source>
        <dbReference type="Google" id="ProtNLM"/>
    </source>
</evidence>
<protein>
    <recommendedName>
        <fullName evidence="3">Bacterial alpha-L-rhamnosidase N-terminal domain-containing protein</fullName>
    </recommendedName>
</protein>
<evidence type="ECO:0000313" key="1">
    <source>
        <dbReference type="EMBL" id="NPD92559.1"/>
    </source>
</evidence>
<dbReference type="RefSeq" id="WP_172275888.1">
    <property type="nucleotide sequence ID" value="NZ_CASGMU010000013.1"/>
</dbReference>
<dbReference type="Gene3D" id="2.60.120.260">
    <property type="entry name" value="Galactose-binding domain-like"/>
    <property type="match status" value="1"/>
</dbReference>
<evidence type="ECO:0000313" key="2">
    <source>
        <dbReference type="Proteomes" id="UP000714420"/>
    </source>
</evidence>
<dbReference type="EMBL" id="JABKKF010000009">
    <property type="protein sequence ID" value="NPD92559.1"/>
    <property type="molecule type" value="Genomic_DNA"/>
</dbReference>
<dbReference type="Proteomes" id="UP000714420">
    <property type="component" value="Unassembled WGS sequence"/>
</dbReference>
<organism evidence="1 2">
    <name type="scientific">Xylanibacter muris</name>
    <dbReference type="NCBI Taxonomy" id="2736290"/>
    <lineage>
        <taxon>Bacteria</taxon>
        <taxon>Pseudomonadati</taxon>
        <taxon>Bacteroidota</taxon>
        <taxon>Bacteroidia</taxon>
        <taxon>Bacteroidales</taxon>
        <taxon>Prevotellaceae</taxon>
        <taxon>Xylanibacter</taxon>
    </lineage>
</organism>
<reference evidence="1 2" key="1">
    <citation type="submission" date="2020-05" db="EMBL/GenBank/DDBJ databases">
        <title>Distinct polysaccharide utilization as determinants for interspecies competition between intestinal Prevotella spp.</title>
        <authorList>
            <person name="Galvez E.J.C."/>
            <person name="Iljazovic A."/>
            <person name="Strowig T."/>
        </authorList>
    </citation>
    <scope>NUCLEOTIDE SEQUENCE [LARGE SCALE GENOMIC DNA]</scope>
    <source>
        <strain evidence="1 2">PMUR</strain>
    </source>
</reference>
<accession>A0ABX2ANI1</accession>
<name>A0ABX2ANI1_9BACT</name>
<sequence>MNIVYAVILFLLILPVPAVYGSGNTLWWQGGWISHPSARDGEQILFSRMYTGLEEVSRATVSVAANGRYQLFVNGYNVTTAVMEYGDDVVSQACGGPNAVGVVVYEVGRFLDADTNVVALWCSPDNTGRCFASVVFCGYDGFRPLFSYSSDSLWMCGISGAATSFAGDYDMSGTVYESERHDSRLYNPGWSGYEYETWRWMGAETSDIASVRECVPAFRYVPRPVMGTCRAVEHIHDGVFSREGRNSFLFSFDEYFSGWVRVTLRNMHRGDTVSVNGLGYICSGETDEQLCRRFTESGQRVAFVEGERLTKANITNVEGICVGSRNASAWGY</sequence>
<dbReference type="PANTHER" id="PTHR33307">
    <property type="entry name" value="ALPHA-RHAMNOSIDASE (EUROFUNG)"/>
    <property type="match status" value="1"/>
</dbReference>
<gene>
    <name evidence="1" type="ORF">HPS56_09445</name>
</gene>
<comment type="caution">
    <text evidence="1">The sequence shown here is derived from an EMBL/GenBank/DDBJ whole genome shotgun (WGS) entry which is preliminary data.</text>
</comment>
<dbReference type="PANTHER" id="PTHR33307:SF6">
    <property type="entry name" value="ALPHA-RHAMNOSIDASE (EUROFUNG)-RELATED"/>
    <property type="match status" value="1"/>
</dbReference>
<keyword evidence="2" id="KW-1185">Reference proteome</keyword>
<proteinExistence type="predicted"/>
<dbReference type="InterPro" id="IPR016007">
    <property type="entry name" value="Alpha_rhamnosid"/>
</dbReference>